<proteinExistence type="predicted"/>
<dbReference type="GO" id="GO:0019346">
    <property type="term" value="P:transsulfuration"/>
    <property type="evidence" value="ECO:0007669"/>
    <property type="project" value="InterPro"/>
</dbReference>
<dbReference type="GO" id="GO:0005737">
    <property type="term" value="C:cytoplasm"/>
    <property type="evidence" value="ECO:0007669"/>
    <property type="project" value="TreeGrafter"/>
</dbReference>
<dbReference type="GO" id="GO:0016846">
    <property type="term" value="F:carbon-sulfur lyase activity"/>
    <property type="evidence" value="ECO:0007669"/>
    <property type="project" value="TreeGrafter"/>
</dbReference>
<dbReference type="AlphaFoldDB" id="A0A382C6S7"/>
<dbReference type="PANTHER" id="PTHR11808">
    <property type="entry name" value="TRANS-SULFURATION ENZYME FAMILY MEMBER"/>
    <property type="match status" value="1"/>
</dbReference>
<dbReference type="Gene3D" id="3.40.640.10">
    <property type="entry name" value="Type I PLP-dependent aspartate aminotransferase-like (Major domain)"/>
    <property type="match status" value="1"/>
</dbReference>
<dbReference type="InterPro" id="IPR015421">
    <property type="entry name" value="PyrdxlP-dep_Trfase_major"/>
</dbReference>
<evidence type="ECO:0008006" key="4">
    <source>
        <dbReference type="Google" id="ProtNLM"/>
    </source>
</evidence>
<reference evidence="3" key="1">
    <citation type="submission" date="2018-05" db="EMBL/GenBank/DDBJ databases">
        <authorList>
            <person name="Lanie J.A."/>
            <person name="Ng W.-L."/>
            <person name="Kazmierczak K.M."/>
            <person name="Andrzejewski T.M."/>
            <person name="Davidsen T.M."/>
            <person name="Wayne K.J."/>
            <person name="Tettelin H."/>
            <person name="Glass J.I."/>
            <person name="Rusch D."/>
            <person name="Podicherti R."/>
            <person name="Tsui H.-C.T."/>
            <person name="Winkler M.E."/>
        </authorList>
    </citation>
    <scope>NUCLEOTIDE SEQUENCE</scope>
</reference>
<gene>
    <name evidence="3" type="ORF">METZ01_LOCUS174433</name>
</gene>
<dbReference type="CDD" id="cd00614">
    <property type="entry name" value="CGS_like"/>
    <property type="match status" value="1"/>
</dbReference>
<dbReference type="Gene3D" id="3.90.1150.10">
    <property type="entry name" value="Aspartate Aminotransferase, domain 1"/>
    <property type="match status" value="1"/>
</dbReference>
<protein>
    <recommendedName>
        <fullName evidence="4">Cystathionine beta-lyase</fullName>
    </recommendedName>
</protein>
<dbReference type="InterPro" id="IPR015422">
    <property type="entry name" value="PyrdxlP-dep_Trfase_small"/>
</dbReference>
<dbReference type="EMBL" id="UINC01032999">
    <property type="protein sequence ID" value="SVB21579.1"/>
    <property type="molecule type" value="Genomic_DNA"/>
</dbReference>
<dbReference type="FunFam" id="3.40.640.10:FF:000046">
    <property type="entry name" value="Cystathionine gamma-lyase"/>
    <property type="match status" value="1"/>
</dbReference>
<dbReference type="GO" id="GO:0030170">
    <property type="term" value="F:pyridoxal phosphate binding"/>
    <property type="evidence" value="ECO:0007669"/>
    <property type="project" value="InterPro"/>
</dbReference>
<keyword evidence="2" id="KW-0663">Pyridoxal phosphate</keyword>
<evidence type="ECO:0000256" key="2">
    <source>
        <dbReference type="ARBA" id="ARBA00022898"/>
    </source>
</evidence>
<name>A0A382C6S7_9ZZZZ</name>
<accession>A0A382C6S7</accession>
<evidence type="ECO:0000313" key="3">
    <source>
        <dbReference type="EMBL" id="SVB21579.1"/>
    </source>
</evidence>
<dbReference type="Pfam" id="PF01053">
    <property type="entry name" value="Cys_Met_Meta_PP"/>
    <property type="match status" value="1"/>
</dbReference>
<organism evidence="3">
    <name type="scientific">marine metagenome</name>
    <dbReference type="NCBI Taxonomy" id="408172"/>
    <lineage>
        <taxon>unclassified sequences</taxon>
        <taxon>metagenomes</taxon>
        <taxon>ecological metagenomes</taxon>
    </lineage>
</organism>
<dbReference type="InterPro" id="IPR015424">
    <property type="entry name" value="PyrdxlP-dep_Trfase"/>
</dbReference>
<dbReference type="InterPro" id="IPR000277">
    <property type="entry name" value="Cys/Met-Metab_PyrdxlP-dep_enz"/>
</dbReference>
<sequence length="398" mass="43384">MRKLCPESRFGTKAVWHGTHSIKGSVATPVFNSSTYKLSEDIYRGWEEGAQHTLLYSRISSVNSEAVSAKVAALENAEDGEMFDSGMSAITTTLLTLLSNGDHMVGSADMYGGAYGLITEDMPRFGIDATMADIRDPNSYEAAIKPNTKLLYVETITNPVLKVCDLEAMAAIAKKHNVIAICDNTFASPWGCNPISMGFDIVIHSGSKYLGGHSDLVGGVVVGKKELISEIFRKKMTMGGAADPHMCYLLERGIKTLHVRMPTHAKNAAKLAQKLNSHSMIESVNHCSLPDYADYEVAQRVIPKGNGMLSYVIKGGDNAALHYLRNLRFVFEATSLGGVESLAECPFNTSHMSVPEEVRTELGIVPGFVRMSVGIEDVDDLWEDMDRALESTKTFVNS</sequence>
<dbReference type="PIRSF" id="PIRSF001434">
    <property type="entry name" value="CGS"/>
    <property type="match status" value="1"/>
</dbReference>
<comment type="cofactor">
    <cofactor evidence="1">
        <name>pyridoxal 5'-phosphate</name>
        <dbReference type="ChEBI" id="CHEBI:597326"/>
    </cofactor>
</comment>
<dbReference type="SUPFAM" id="SSF53383">
    <property type="entry name" value="PLP-dependent transferases"/>
    <property type="match status" value="1"/>
</dbReference>
<evidence type="ECO:0000256" key="1">
    <source>
        <dbReference type="ARBA" id="ARBA00001933"/>
    </source>
</evidence>